<dbReference type="GO" id="GO:0005576">
    <property type="term" value="C:extracellular region"/>
    <property type="evidence" value="ECO:0007669"/>
    <property type="project" value="UniProtKB-SubCell"/>
</dbReference>
<dbReference type="AlphaFoldDB" id="A0A513ZV58"/>
<dbReference type="PANTHER" id="PTHR20914:SF25">
    <property type="entry name" value="PHOSPHOLIPASE A2 INHIBITOR AND LY6_PLAUR DOMAIN-CONTAINING PROTEIN"/>
    <property type="match status" value="1"/>
</dbReference>
<keyword evidence="3" id="KW-0732">Signal</keyword>
<reference evidence="5" key="1">
    <citation type="journal article" date="2019" name="Mol. Biol. Evol.">
        <title>Multiple Independent Recruitment of Sodefrin Precursor-like Factors in Anuran Sexually Dimorphic Glands.</title>
        <authorList>
            <person name="Bossuyt F."/>
            <person name="Schulte L.M."/>
            <person name="Maex M."/>
            <person name="Janssenswillen S."/>
            <person name="Yu Novikova P."/>
            <person name="Biju S.D."/>
            <person name="Van de Peer Y."/>
            <person name="Matthijs S."/>
            <person name="Roelants K."/>
            <person name="Martel A."/>
            <person name="Van Bocxlaer I."/>
        </authorList>
    </citation>
    <scope>NUCLEOTIDE SEQUENCE</scope>
    <source>
        <tissue evidence="5">Postaxillary gland</tissue>
    </source>
</reference>
<protein>
    <submittedName>
        <fullName evidence="5">Sodefrin-like factor A</fullName>
    </submittedName>
</protein>
<dbReference type="Pfam" id="PF00021">
    <property type="entry name" value="UPAR_LY6"/>
    <property type="match status" value="2"/>
</dbReference>
<evidence type="ECO:0000313" key="5">
    <source>
        <dbReference type="EMBL" id="QDH44586.1"/>
    </source>
</evidence>
<dbReference type="InterPro" id="IPR016054">
    <property type="entry name" value="LY6_UPA_recep-like"/>
</dbReference>
<feature type="domain" description="UPAR/Ly6" evidence="4">
    <location>
        <begin position="37"/>
        <end position="117"/>
    </location>
</feature>
<name>A0A513ZV58_9PIPI</name>
<dbReference type="EMBL" id="MK457705">
    <property type="protein sequence ID" value="QDH44586.1"/>
    <property type="molecule type" value="mRNA"/>
</dbReference>
<sequence length="215" mass="23364">MLYLLGILCVLSTQTTGAKFPERIQVLDALSSYYYPLSCTTCLSTDNQVCQGPSVTCQNNYFCGSTRVTITAYDIPVINLFSMSCMHHHSCDEKGTITNSDATIKRAVSCCSNDNCTPPIPTLPDRSYKPNGIVCPSCSSIGSLTCDSTDTVQCTGDEDMCVQQSITITANSTLRTIFHGCATKSYCDFNAYSKTLFNLKMEMKIACTSGKSGLR</sequence>
<feature type="domain" description="UPAR/Ly6" evidence="4">
    <location>
        <begin position="132"/>
        <end position="207"/>
    </location>
</feature>
<evidence type="ECO:0000256" key="1">
    <source>
        <dbReference type="ARBA" id="ARBA00004613"/>
    </source>
</evidence>
<evidence type="ECO:0000256" key="2">
    <source>
        <dbReference type="ARBA" id="ARBA00022525"/>
    </source>
</evidence>
<feature type="chain" id="PRO_5022155510" evidence="3">
    <location>
        <begin position="18"/>
        <end position="215"/>
    </location>
</feature>
<evidence type="ECO:0000256" key="3">
    <source>
        <dbReference type="SAM" id="SignalP"/>
    </source>
</evidence>
<dbReference type="CDD" id="cd23572">
    <property type="entry name" value="TFP_LU_ECD_PINLYP_rpt2"/>
    <property type="match status" value="1"/>
</dbReference>
<proteinExistence type="evidence at transcript level"/>
<organism evidence="5">
    <name type="scientific">Hymenochirus boettgeri</name>
    <name type="common">Congo dwarf clawed frog</name>
    <dbReference type="NCBI Taxonomy" id="247094"/>
    <lineage>
        <taxon>Eukaryota</taxon>
        <taxon>Metazoa</taxon>
        <taxon>Chordata</taxon>
        <taxon>Craniata</taxon>
        <taxon>Vertebrata</taxon>
        <taxon>Euteleostomi</taxon>
        <taxon>Amphibia</taxon>
        <taxon>Batrachia</taxon>
        <taxon>Anura</taxon>
        <taxon>Pipoidea</taxon>
        <taxon>Pipidae</taxon>
        <taxon>Pipinae</taxon>
        <taxon>Hymenochirus</taxon>
    </lineage>
</organism>
<accession>A0A513ZV58</accession>
<keyword evidence="2" id="KW-0964">Secreted</keyword>
<dbReference type="Gene3D" id="2.10.60.10">
    <property type="entry name" value="CD59"/>
    <property type="match status" value="2"/>
</dbReference>
<feature type="signal peptide" evidence="3">
    <location>
        <begin position="1"/>
        <end position="17"/>
    </location>
</feature>
<evidence type="ECO:0000259" key="4">
    <source>
        <dbReference type="Pfam" id="PF00021"/>
    </source>
</evidence>
<dbReference type="SUPFAM" id="SSF57302">
    <property type="entry name" value="Snake toxin-like"/>
    <property type="match status" value="2"/>
</dbReference>
<dbReference type="InterPro" id="IPR050918">
    <property type="entry name" value="CNF-like_PLA2_Inhibitor"/>
</dbReference>
<comment type="subcellular location">
    <subcellularLocation>
        <location evidence="1">Secreted</location>
    </subcellularLocation>
</comment>
<dbReference type="PANTHER" id="PTHR20914">
    <property type="entry name" value="LY6/PLAUR DOMAIN-CONTAINING PROTEIN 8"/>
    <property type="match status" value="1"/>
</dbReference>
<dbReference type="InterPro" id="IPR045860">
    <property type="entry name" value="Snake_toxin-like_sf"/>
</dbReference>